<gene>
    <name evidence="2" type="ORF">FSC10_04775</name>
</gene>
<evidence type="ECO:0000313" key="3">
    <source>
        <dbReference type="Proteomes" id="UP000503505"/>
    </source>
</evidence>
<dbReference type="EMBL" id="CP044463">
    <property type="protein sequence ID" value="QIC66713.1"/>
    <property type="molecule type" value="Genomic_DNA"/>
</dbReference>
<evidence type="ECO:0000256" key="1">
    <source>
        <dbReference type="SAM" id="SignalP"/>
    </source>
</evidence>
<proteinExistence type="predicted"/>
<dbReference type="AlphaFoldDB" id="A0AAE6WUG8"/>
<feature type="chain" id="PRO_5041924619" evidence="1">
    <location>
        <begin position="20"/>
        <end position="131"/>
    </location>
</feature>
<sequence>MKVFLLATCAILYPVITSAQDVWECNNAILQSLCPHPNCIKNPSSSSPDKLTISVNRHKYISICAENSCWNGEASVTYVNAQPLLQLPQIRWVDRDHPHNSPSYVLSINRDTQSIFFKGDHDNHPVQCRTV</sequence>
<dbReference type="Proteomes" id="UP000503505">
    <property type="component" value="Chromosome"/>
</dbReference>
<keyword evidence="1" id="KW-0732">Signal</keyword>
<organism evidence="2 3">
    <name type="scientific">Acinetobacter schindleri</name>
    <dbReference type="NCBI Taxonomy" id="108981"/>
    <lineage>
        <taxon>Bacteria</taxon>
        <taxon>Pseudomonadati</taxon>
        <taxon>Pseudomonadota</taxon>
        <taxon>Gammaproteobacteria</taxon>
        <taxon>Moraxellales</taxon>
        <taxon>Moraxellaceae</taxon>
        <taxon>Acinetobacter</taxon>
    </lineage>
</organism>
<dbReference type="RefSeq" id="WP_163171052.1">
    <property type="nucleotide sequence ID" value="NZ_CP044463.1"/>
</dbReference>
<feature type="signal peptide" evidence="1">
    <location>
        <begin position="1"/>
        <end position="19"/>
    </location>
</feature>
<reference evidence="2 3" key="1">
    <citation type="submission" date="2019-09" db="EMBL/GenBank/DDBJ databases">
        <title>Non-baumannii Acinetobacter spp. carrying blaNDM-1 isolated in China.</title>
        <authorList>
            <person name="Cui C."/>
            <person name="Chen C."/>
            <person name="Sun J."/>
            <person name="Liu Y."/>
        </authorList>
    </citation>
    <scope>NUCLEOTIDE SEQUENCE [LARGE SCALE GENOMIC DNA]</scope>
    <source>
        <strain evidence="2 3">HZE23-1</strain>
    </source>
</reference>
<evidence type="ECO:0000313" key="2">
    <source>
        <dbReference type="EMBL" id="QIC66713.1"/>
    </source>
</evidence>
<accession>A0AAE6WUG8</accession>
<protein>
    <submittedName>
        <fullName evidence="2">Uncharacterized protein</fullName>
    </submittedName>
</protein>
<name>A0AAE6WUG8_9GAMM</name>